<gene>
    <name evidence="1" type="ORF">A3F94_01090</name>
</gene>
<comment type="caution">
    <text evidence="1">The sequence shown here is derived from an EMBL/GenBank/DDBJ whole genome shotgun (WGS) entry which is preliminary data.</text>
</comment>
<protein>
    <submittedName>
        <fullName evidence="1">Uncharacterized protein</fullName>
    </submittedName>
</protein>
<dbReference type="Proteomes" id="UP000176770">
    <property type="component" value="Unassembled WGS sequence"/>
</dbReference>
<name>A0A1G2HIV7_9BACT</name>
<evidence type="ECO:0000313" key="1">
    <source>
        <dbReference type="EMBL" id="OGZ62161.1"/>
    </source>
</evidence>
<proteinExistence type="predicted"/>
<reference evidence="1 2" key="1">
    <citation type="journal article" date="2016" name="Nat. Commun.">
        <title>Thousands of microbial genomes shed light on interconnected biogeochemical processes in an aquifer system.</title>
        <authorList>
            <person name="Anantharaman K."/>
            <person name="Brown C.T."/>
            <person name="Hug L.A."/>
            <person name="Sharon I."/>
            <person name="Castelle C.J."/>
            <person name="Probst A.J."/>
            <person name="Thomas B.C."/>
            <person name="Singh A."/>
            <person name="Wilkins M.J."/>
            <person name="Karaoz U."/>
            <person name="Brodie E.L."/>
            <person name="Williams K.H."/>
            <person name="Hubbard S.S."/>
            <person name="Banfield J.F."/>
        </authorList>
    </citation>
    <scope>NUCLEOTIDE SEQUENCE [LARGE SCALE GENOMIC DNA]</scope>
</reference>
<evidence type="ECO:0000313" key="2">
    <source>
        <dbReference type="Proteomes" id="UP000176770"/>
    </source>
</evidence>
<organism evidence="1 2">
    <name type="scientific">Candidatus Spechtbacteria bacterium RIFCSPLOWO2_12_FULL_38_22</name>
    <dbReference type="NCBI Taxonomy" id="1802165"/>
    <lineage>
        <taxon>Bacteria</taxon>
        <taxon>Candidatus Spechtiibacteriota</taxon>
    </lineage>
</organism>
<dbReference type="STRING" id="1802165.A3F94_01090"/>
<dbReference type="EMBL" id="MHOK01000006">
    <property type="protein sequence ID" value="OGZ62161.1"/>
    <property type="molecule type" value="Genomic_DNA"/>
</dbReference>
<dbReference type="AlphaFoldDB" id="A0A1G2HIV7"/>
<accession>A0A1G2HIV7</accession>
<sequence length="138" mass="15852">MVEYSYMASFNIENYLDEIVQEVEKVRQESGDISINKEDHKEIVRRVVGERLGKMQQQPTQQPVFNVIQDDGTEKSYDNPDLKPTVDNLVSTVFEKNLDAAVDEVKSYDNPALLDAFHDALVDRLYDQLIQTGKLKQT</sequence>